<proteinExistence type="predicted"/>
<dbReference type="AlphaFoldDB" id="A0A067PDU1"/>
<sequence length="165" mass="17744">MDCLPAPYLRHLPSLGSPFLLEVYFSSPWSHPLEITTSSKSSSSPGGATEPYSMPPLAVEVYSYKRLGIAAVDGYVLVEKSRRCVMPPSKFHEITLGFLVLLHSFISHLVAVSTAHCPISAGVRQMAVGSEQDTGSAVPRHSPPAPFPPAHFPLCFEKRKGGGGQ</sequence>
<reference evidence="3" key="1">
    <citation type="journal article" date="2014" name="Proc. Natl. Acad. Sci. U.S.A.">
        <title>Extensive sampling of basidiomycete genomes demonstrates inadequacy of the white-rot/brown-rot paradigm for wood decay fungi.</title>
        <authorList>
            <person name="Riley R."/>
            <person name="Salamov A.A."/>
            <person name="Brown D.W."/>
            <person name="Nagy L.G."/>
            <person name="Floudas D."/>
            <person name="Held B.W."/>
            <person name="Levasseur A."/>
            <person name="Lombard V."/>
            <person name="Morin E."/>
            <person name="Otillar R."/>
            <person name="Lindquist E.A."/>
            <person name="Sun H."/>
            <person name="LaButti K.M."/>
            <person name="Schmutz J."/>
            <person name="Jabbour D."/>
            <person name="Luo H."/>
            <person name="Baker S.E."/>
            <person name="Pisabarro A.G."/>
            <person name="Walton J.D."/>
            <person name="Blanchette R.A."/>
            <person name="Henrissat B."/>
            <person name="Martin F."/>
            <person name="Cullen D."/>
            <person name="Hibbett D.S."/>
            <person name="Grigoriev I.V."/>
        </authorList>
    </citation>
    <scope>NUCLEOTIDE SEQUENCE [LARGE SCALE GENOMIC DNA]</scope>
    <source>
        <strain evidence="3">MUCL 33604</strain>
    </source>
</reference>
<evidence type="ECO:0000313" key="3">
    <source>
        <dbReference type="Proteomes" id="UP000027265"/>
    </source>
</evidence>
<organism evidence="2 3">
    <name type="scientific">Jaapia argillacea MUCL 33604</name>
    <dbReference type="NCBI Taxonomy" id="933084"/>
    <lineage>
        <taxon>Eukaryota</taxon>
        <taxon>Fungi</taxon>
        <taxon>Dikarya</taxon>
        <taxon>Basidiomycota</taxon>
        <taxon>Agaricomycotina</taxon>
        <taxon>Agaricomycetes</taxon>
        <taxon>Agaricomycetidae</taxon>
        <taxon>Jaapiales</taxon>
        <taxon>Jaapiaceae</taxon>
        <taxon>Jaapia</taxon>
    </lineage>
</organism>
<name>A0A067PDU1_9AGAM</name>
<dbReference type="Proteomes" id="UP000027265">
    <property type="component" value="Unassembled WGS sequence"/>
</dbReference>
<dbReference type="InParanoid" id="A0A067PDU1"/>
<accession>A0A067PDU1</accession>
<dbReference type="HOGENOM" id="CLU_1611017_0_0_1"/>
<dbReference type="EMBL" id="KL197795">
    <property type="protein sequence ID" value="KDQ49207.1"/>
    <property type="molecule type" value="Genomic_DNA"/>
</dbReference>
<keyword evidence="3" id="KW-1185">Reference proteome</keyword>
<gene>
    <name evidence="2" type="ORF">JAAARDRAFT_663278</name>
</gene>
<protein>
    <submittedName>
        <fullName evidence="2">Uncharacterized protein</fullName>
    </submittedName>
</protein>
<feature type="region of interest" description="Disordered" evidence="1">
    <location>
        <begin position="130"/>
        <end position="149"/>
    </location>
</feature>
<evidence type="ECO:0000313" key="2">
    <source>
        <dbReference type="EMBL" id="KDQ49207.1"/>
    </source>
</evidence>
<evidence type="ECO:0000256" key="1">
    <source>
        <dbReference type="SAM" id="MobiDB-lite"/>
    </source>
</evidence>